<feature type="region of interest" description="Disordered" evidence="5">
    <location>
        <begin position="972"/>
        <end position="1007"/>
    </location>
</feature>
<feature type="region of interest" description="Disordered" evidence="5">
    <location>
        <begin position="1426"/>
        <end position="1562"/>
    </location>
</feature>
<dbReference type="PANTHER" id="PTHR15729:SF13">
    <property type="entry name" value="RHO GTPASE-ACTIVATING PROTEIN 32"/>
    <property type="match status" value="1"/>
</dbReference>
<dbReference type="SUPFAM" id="SSF64268">
    <property type="entry name" value="PX domain"/>
    <property type="match status" value="1"/>
</dbReference>
<keyword evidence="9" id="KW-1185">Reference proteome</keyword>
<dbReference type="EMBL" id="OY660873">
    <property type="protein sequence ID" value="CAJ1065243.1"/>
    <property type="molecule type" value="Genomic_DNA"/>
</dbReference>
<evidence type="ECO:0000313" key="9">
    <source>
        <dbReference type="Proteomes" id="UP001178508"/>
    </source>
</evidence>
<reference evidence="8" key="1">
    <citation type="submission" date="2023-08" db="EMBL/GenBank/DDBJ databases">
        <authorList>
            <person name="Alioto T."/>
            <person name="Alioto T."/>
            <person name="Gomez Garrido J."/>
        </authorList>
    </citation>
    <scope>NUCLEOTIDE SEQUENCE</scope>
</reference>
<feature type="compositionally biased region" description="Basic and acidic residues" evidence="5">
    <location>
        <begin position="895"/>
        <end position="909"/>
    </location>
</feature>
<comment type="similarity">
    <text evidence="1">Belongs to the PX domain-containing GAP family.</text>
</comment>
<dbReference type="SMART" id="SM00324">
    <property type="entry name" value="RhoGAP"/>
    <property type="match status" value="1"/>
</dbReference>
<evidence type="ECO:0000256" key="2">
    <source>
        <dbReference type="ARBA" id="ARBA00022443"/>
    </source>
</evidence>
<dbReference type="SUPFAM" id="SSF48350">
    <property type="entry name" value="GTPase activation domain, GAP"/>
    <property type="match status" value="1"/>
</dbReference>
<feature type="compositionally biased region" description="Low complexity" evidence="5">
    <location>
        <begin position="825"/>
        <end position="849"/>
    </location>
</feature>
<dbReference type="InterPro" id="IPR036028">
    <property type="entry name" value="SH3-like_dom_sf"/>
</dbReference>
<dbReference type="InterPro" id="IPR001452">
    <property type="entry name" value="SH3_domain"/>
</dbReference>
<dbReference type="Pfam" id="PF00620">
    <property type="entry name" value="RhoGAP"/>
    <property type="match status" value="1"/>
</dbReference>
<feature type="compositionally biased region" description="Basic residues" evidence="5">
    <location>
        <begin position="1594"/>
        <end position="1604"/>
    </location>
</feature>
<keyword evidence="3" id="KW-0343">GTPase activation</keyword>
<evidence type="ECO:0000256" key="4">
    <source>
        <dbReference type="PROSITE-ProRule" id="PRU00192"/>
    </source>
</evidence>
<feature type="region of interest" description="Disordered" evidence="5">
    <location>
        <begin position="13"/>
        <end position="68"/>
    </location>
</feature>
<feature type="compositionally biased region" description="Polar residues" evidence="5">
    <location>
        <begin position="917"/>
        <end position="936"/>
    </location>
</feature>
<dbReference type="GO" id="GO:0007264">
    <property type="term" value="P:small GTPase-mediated signal transduction"/>
    <property type="evidence" value="ECO:0007669"/>
    <property type="project" value="TreeGrafter"/>
</dbReference>
<dbReference type="CDD" id="cd04384">
    <property type="entry name" value="RhoGAP_CdGAP"/>
    <property type="match status" value="1"/>
</dbReference>
<organism evidence="8 9">
    <name type="scientific">Xyrichtys novacula</name>
    <name type="common">Pearly razorfish</name>
    <name type="synonym">Hemipteronotus novacula</name>
    <dbReference type="NCBI Taxonomy" id="13765"/>
    <lineage>
        <taxon>Eukaryota</taxon>
        <taxon>Metazoa</taxon>
        <taxon>Chordata</taxon>
        <taxon>Craniata</taxon>
        <taxon>Vertebrata</taxon>
        <taxon>Euteleostomi</taxon>
        <taxon>Actinopterygii</taxon>
        <taxon>Neopterygii</taxon>
        <taxon>Teleostei</taxon>
        <taxon>Neoteleostei</taxon>
        <taxon>Acanthomorphata</taxon>
        <taxon>Eupercaria</taxon>
        <taxon>Labriformes</taxon>
        <taxon>Labridae</taxon>
        <taxon>Xyrichtys</taxon>
    </lineage>
</organism>
<dbReference type="Gene3D" id="1.10.555.10">
    <property type="entry name" value="Rho GTPase activation protein"/>
    <property type="match status" value="1"/>
</dbReference>
<dbReference type="CDD" id="cd11835">
    <property type="entry name" value="SH3_ARHGAP32_33"/>
    <property type="match status" value="1"/>
</dbReference>
<feature type="region of interest" description="Disordered" evidence="5">
    <location>
        <begin position="1072"/>
        <end position="1122"/>
    </location>
</feature>
<feature type="region of interest" description="Disordered" evidence="5">
    <location>
        <begin position="669"/>
        <end position="758"/>
    </location>
</feature>
<keyword evidence="2 4" id="KW-0728">SH3 domain</keyword>
<evidence type="ECO:0000259" key="6">
    <source>
        <dbReference type="PROSITE" id="PS50002"/>
    </source>
</evidence>
<protein>
    <submittedName>
        <fullName evidence="8">Rho GTPase-activating protein 32</fullName>
    </submittedName>
</protein>
<dbReference type="InterPro" id="IPR036871">
    <property type="entry name" value="PX_dom_sf"/>
</dbReference>
<dbReference type="Proteomes" id="UP001178508">
    <property type="component" value="Chromosome 10"/>
</dbReference>
<evidence type="ECO:0000256" key="5">
    <source>
        <dbReference type="SAM" id="MobiDB-lite"/>
    </source>
</evidence>
<dbReference type="Gene3D" id="2.30.30.40">
    <property type="entry name" value="SH3 Domains"/>
    <property type="match status" value="1"/>
</dbReference>
<dbReference type="PROSITE" id="PS50002">
    <property type="entry name" value="SH3"/>
    <property type="match status" value="1"/>
</dbReference>
<feature type="compositionally biased region" description="Basic and acidic residues" evidence="5">
    <location>
        <begin position="737"/>
        <end position="752"/>
    </location>
</feature>
<dbReference type="Gene3D" id="3.30.1520.10">
    <property type="entry name" value="Phox-like domain"/>
    <property type="match status" value="1"/>
</dbReference>
<dbReference type="InterPro" id="IPR000198">
    <property type="entry name" value="RhoGAP_dom"/>
</dbReference>
<evidence type="ECO:0000256" key="3">
    <source>
        <dbReference type="ARBA" id="ARBA00022468"/>
    </source>
</evidence>
<sequence>MEAGCVVAAVIENAASGPQGEPGSSDVLEGEVLQTSDLDKDNALPHATNNHPPEEKPPQETSTAKVRSDDITELPAEPLLRSCVSTASMKVKNVKKLTFPRGHFPRLAECAHFHYETVDFGNVQLEFAEGQSEGLKAGLDSKELVFLVQITCQGRNWLVKRSYEDFRVLDKHLHLCIYDRRYSQLTELPRNDTLKEPVESVTKMLATYLSRFSVIADNKINCGPVLTWMEIDNKGNHLLVSEEASINVPAIAAAHVTKRYTAQATDELTFEVGDIVSVIDMPPKEDTGWWRGKHGFQVGFFPCDCVELINDKIPPSVQSSVPKPVCKKHGKLVTFLRTFMKSRPPPQKLRQRGILRERVFGCDLGEHLHNSAHEVPQVVKSCAEFIEKHGVVDGIYRLSGISSNIQKLRHEFDSEQIPDLSKDVFRQDIHSVGSLCKLYFRELPNPLLTYQLYDRFSEAVSAATDEERLVKIHNVIQQLPPPHYRTLEYLMRHLSHLATFSSTTNMHTKNLAIVWAPNLLRSRQIESACFSGTAAFMEVRIQSVVVEFILNNTEALFSPKLNAIIRESTGNNTLARPKSLLVCSPSTKLLSLEEAQARTQAHLSSPATTPCLTHSDYIEVGEGPGALLGKFHTVIELPMESTKRPPAKAKKSPVGNWLSFFHLGKSQSVSKRKLKRHPSEPNEIKSIALPGGRGDSGTLRSTKSEESLTSLHNVEGETPVYRSRRPRSTSEAQSAVCKDELRKPKSKEDHRTYQPIKSYDGAESVRTIACISPPYQEEDLDLCPPAAGIFSLDFDPMSFQCSPPSGTPGLQHSKDGNKWRKSAGCSSESEPISSPNNNISCSPSPDISPVLGKSAKKVTSQPLSPKLRKKSLRSQADAQNASASPPPLPSSSPPLERHKAPLADGKETRAPYPHCSPLSTASQASALTELSQSAQNLPDPGTDRLMSSVSVLPPHPPLTSAARKLALALAESAQKASSGSQRRKDVSSRPHQRPEAAYAEERPPRPSVLDLKVYPQEYCGPHAPSASQWQTSAHSPVETHCCPHPVHFLPAHLGSEPLQVADGQESMCNYTPNVSPLGSGSLDEGTAERRNRREEKDPRGGTQAEPTYQSVGVSTPTQPACSADSPLTSPVYVNTDSVNVFNFRAILAETSMPASIEEVLPRPLHHYSTEDDRPLGLVDDFYSHPHPHHHHHLHQTYQTGRMPAHYCPRPSALPHHLMGPKSLYRQSSEGRYSTLGLRHPLSPQYRRYHRGEHLIRGPPRQQSQWQRSEDRIMRHPAIRRARSFHAPQISHYELAETEVLPPDTMFYVEQTASQEAPYQRLIQTGIQPVRSHFENQRPEYHYNPYSDVNPVDVAHFYVEPSQPRGFQHSQSYTVRSTMEDEQPEYYNYSPQHVPAANRELCIKSRDTVVYEARDAEVFERVVYQPVKQESKSRHKSARPAVSPPESPGSPIDTRSRDIMHTRSKSDPGNACLLSANKAEKENVEVDISPTSPRSYQEDLGVTRPQYSQRSSANPGKSRQSHIQERSSRQPPLRKIPSLPERSCPNVKNPEHNDRSQTRGHNQDQLMMTNAVNSCSGLVKPGILRRQGRSQSTREHRHYYHHHAKSPLDPEHLGSFSSQPTRRTQSTKVRPTQYDHMEGYYAAPRPKATRSGKAAAGYLPNPGCMSPRGQRLLSKALGHEGFYHAALRSEAGVFE</sequence>
<dbReference type="FunFam" id="1.10.555.10:FF:000002">
    <property type="entry name" value="rho GTPase-activating protein 32 isoform X1"/>
    <property type="match status" value="1"/>
</dbReference>
<dbReference type="GO" id="GO:0005938">
    <property type="term" value="C:cell cortex"/>
    <property type="evidence" value="ECO:0007669"/>
    <property type="project" value="TreeGrafter"/>
</dbReference>
<gene>
    <name evidence="8" type="ORF">XNOV1_A009275</name>
</gene>
<dbReference type="PROSITE" id="PS50238">
    <property type="entry name" value="RHOGAP"/>
    <property type="match status" value="1"/>
</dbReference>
<dbReference type="GO" id="GO:0005654">
    <property type="term" value="C:nucleoplasm"/>
    <property type="evidence" value="ECO:0007669"/>
    <property type="project" value="TreeGrafter"/>
</dbReference>
<feature type="compositionally biased region" description="Polar residues" evidence="5">
    <location>
        <begin position="1614"/>
        <end position="1629"/>
    </location>
</feature>
<dbReference type="GO" id="GO:0005096">
    <property type="term" value="F:GTPase activator activity"/>
    <property type="evidence" value="ECO:0007669"/>
    <property type="project" value="UniProtKB-KW"/>
</dbReference>
<evidence type="ECO:0000256" key="1">
    <source>
        <dbReference type="ARBA" id="ARBA00008795"/>
    </source>
</evidence>
<feature type="compositionally biased region" description="Polar residues" evidence="5">
    <location>
        <begin position="1504"/>
        <end position="1517"/>
    </location>
</feature>
<accession>A0AAV1FXX9</accession>
<feature type="domain" description="Rho-GAP" evidence="7">
    <location>
        <begin position="362"/>
        <end position="557"/>
    </location>
</feature>
<dbReference type="FunFam" id="2.30.30.40:FF:000030">
    <property type="entry name" value="rho GTPase-activating protein 32 isoform X2"/>
    <property type="match status" value="1"/>
</dbReference>
<proteinExistence type="inferred from homology"/>
<feature type="domain" description="SH3" evidence="6">
    <location>
        <begin position="249"/>
        <end position="311"/>
    </location>
</feature>
<evidence type="ECO:0000259" key="7">
    <source>
        <dbReference type="PROSITE" id="PS50238"/>
    </source>
</evidence>
<dbReference type="GO" id="GO:0015629">
    <property type="term" value="C:actin cytoskeleton"/>
    <property type="evidence" value="ECO:0007669"/>
    <property type="project" value="TreeGrafter"/>
</dbReference>
<feature type="compositionally biased region" description="Basic and acidic residues" evidence="5">
    <location>
        <begin position="982"/>
        <end position="1004"/>
    </location>
</feature>
<dbReference type="InterPro" id="IPR008936">
    <property type="entry name" value="Rho_GTPase_activation_prot"/>
</dbReference>
<dbReference type="InterPro" id="IPR051576">
    <property type="entry name" value="PX-Rho_GAP"/>
</dbReference>
<name>A0AAV1FXX9_XYRNO</name>
<feature type="compositionally biased region" description="Basic and acidic residues" evidence="5">
    <location>
        <begin position="1453"/>
        <end position="1465"/>
    </location>
</feature>
<feature type="compositionally biased region" description="Polar residues" evidence="5">
    <location>
        <begin position="801"/>
        <end position="810"/>
    </location>
</feature>
<dbReference type="Pfam" id="PF14604">
    <property type="entry name" value="SH3_9"/>
    <property type="match status" value="1"/>
</dbReference>
<dbReference type="GO" id="GO:0001650">
    <property type="term" value="C:fibrillar center"/>
    <property type="evidence" value="ECO:0007669"/>
    <property type="project" value="TreeGrafter"/>
</dbReference>
<dbReference type="PANTHER" id="PTHR15729">
    <property type="entry name" value="CDC42 GTPASE-ACTIVATING PROTEIN"/>
    <property type="match status" value="1"/>
</dbReference>
<dbReference type="GO" id="GO:0035091">
    <property type="term" value="F:phosphatidylinositol binding"/>
    <property type="evidence" value="ECO:0007669"/>
    <property type="project" value="InterPro"/>
</dbReference>
<evidence type="ECO:0000313" key="8">
    <source>
        <dbReference type="EMBL" id="CAJ1065243.1"/>
    </source>
</evidence>
<dbReference type="GO" id="GO:0005794">
    <property type="term" value="C:Golgi apparatus"/>
    <property type="evidence" value="ECO:0007669"/>
    <property type="project" value="TreeGrafter"/>
</dbReference>
<feature type="compositionally biased region" description="Polar residues" evidence="5">
    <location>
        <begin position="1104"/>
        <end position="1122"/>
    </location>
</feature>
<feature type="region of interest" description="Disordered" evidence="5">
    <location>
        <begin position="1576"/>
        <end position="1629"/>
    </location>
</feature>
<feature type="region of interest" description="Disordered" evidence="5">
    <location>
        <begin position="801"/>
        <end position="948"/>
    </location>
</feature>
<dbReference type="SMART" id="SM00326">
    <property type="entry name" value="SH3"/>
    <property type="match status" value="1"/>
</dbReference>
<dbReference type="SUPFAM" id="SSF50044">
    <property type="entry name" value="SH3-domain"/>
    <property type="match status" value="1"/>
</dbReference>
<feature type="compositionally biased region" description="Basic and acidic residues" evidence="5">
    <location>
        <begin position="1086"/>
        <end position="1099"/>
    </location>
</feature>